<name>A0ACC0BU89_CATRO</name>
<evidence type="ECO:0000313" key="2">
    <source>
        <dbReference type="Proteomes" id="UP001060085"/>
    </source>
</evidence>
<accession>A0ACC0BU89</accession>
<comment type="caution">
    <text evidence="1">The sequence shown here is derived from an EMBL/GenBank/DDBJ whole genome shotgun (WGS) entry which is preliminary data.</text>
</comment>
<reference evidence="2" key="1">
    <citation type="journal article" date="2023" name="Nat. Plants">
        <title>Single-cell RNA sequencing provides a high-resolution roadmap for understanding the multicellular compartmentation of specialized metabolism.</title>
        <authorList>
            <person name="Sun S."/>
            <person name="Shen X."/>
            <person name="Li Y."/>
            <person name="Li Y."/>
            <person name="Wang S."/>
            <person name="Li R."/>
            <person name="Zhang H."/>
            <person name="Shen G."/>
            <person name="Guo B."/>
            <person name="Wei J."/>
            <person name="Xu J."/>
            <person name="St-Pierre B."/>
            <person name="Chen S."/>
            <person name="Sun C."/>
        </authorList>
    </citation>
    <scope>NUCLEOTIDE SEQUENCE [LARGE SCALE GENOMIC DNA]</scope>
</reference>
<organism evidence="1 2">
    <name type="scientific">Catharanthus roseus</name>
    <name type="common">Madagascar periwinkle</name>
    <name type="synonym">Vinca rosea</name>
    <dbReference type="NCBI Taxonomy" id="4058"/>
    <lineage>
        <taxon>Eukaryota</taxon>
        <taxon>Viridiplantae</taxon>
        <taxon>Streptophyta</taxon>
        <taxon>Embryophyta</taxon>
        <taxon>Tracheophyta</taxon>
        <taxon>Spermatophyta</taxon>
        <taxon>Magnoliopsida</taxon>
        <taxon>eudicotyledons</taxon>
        <taxon>Gunneridae</taxon>
        <taxon>Pentapetalae</taxon>
        <taxon>asterids</taxon>
        <taxon>lamiids</taxon>
        <taxon>Gentianales</taxon>
        <taxon>Apocynaceae</taxon>
        <taxon>Rauvolfioideae</taxon>
        <taxon>Vinceae</taxon>
        <taxon>Catharanthinae</taxon>
        <taxon>Catharanthus</taxon>
    </lineage>
</organism>
<dbReference type="EMBL" id="CM044702">
    <property type="protein sequence ID" value="KAI5676108.1"/>
    <property type="molecule type" value="Genomic_DNA"/>
</dbReference>
<protein>
    <submittedName>
        <fullName evidence="1">Uncharacterized protein</fullName>
    </submittedName>
</protein>
<sequence length="109" mass="11983">MGSGLCPWSLTVALHVLLNSGVEAALMCLDLLGLPSGPRTPHVETTNAHIHFDSLSVHTHDDQRYSKQLKLGMEFSICVSPKGRGCASILKLIIQCREVRRYSTQPQLT</sequence>
<evidence type="ECO:0000313" key="1">
    <source>
        <dbReference type="EMBL" id="KAI5676108.1"/>
    </source>
</evidence>
<proteinExistence type="predicted"/>
<gene>
    <name evidence="1" type="ORF">M9H77_07058</name>
</gene>
<keyword evidence="2" id="KW-1185">Reference proteome</keyword>
<dbReference type="Proteomes" id="UP001060085">
    <property type="component" value="Linkage Group LG02"/>
</dbReference>